<accession>A0AA88ICK3</accession>
<sequence length="123" mass="14524">MTIDWTVEKLVKEEEIEGESEEEMVKEEKEGMEELVELVEKEIQIVEEDEEREWRRLLIRSDTCRTVWLSPVCQPQALVYQPEASSSEMRRVGIIYLSMPWISCGYRVQPDWFGEPIVADVED</sequence>
<dbReference type="AlphaFoldDB" id="A0AA88ICK3"/>
<dbReference type="EMBL" id="JAVRJZ010000006">
    <property type="protein sequence ID" value="KAK2721711.1"/>
    <property type="molecule type" value="Genomic_DNA"/>
</dbReference>
<evidence type="ECO:0000313" key="2">
    <source>
        <dbReference type="EMBL" id="KAK2721711.1"/>
    </source>
</evidence>
<organism evidence="2 3">
    <name type="scientific">Artemia franciscana</name>
    <name type="common">Brine shrimp</name>
    <name type="synonym">Artemia sanfranciscana</name>
    <dbReference type="NCBI Taxonomy" id="6661"/>
    <lineage>
        <taxon>Eukaryota</taxon>
        <taxon>Metazoa</taxon>
        <taxon>Ecdysozoa</taxon>
        <taxon>Arthropoda</taxon>
        <taxon>Crustacea</taxon>
        <taxon>Branchiopoda</taxon>
        <taxon>Anostraca</taxon>
        <taxon>Artemiidae</taxon>
        <taxon>Artemia</taxon>
    </lineage>
</organism>
<feature type="coiled-coil region" evidence="1">
    <location>
        <begin position="22"/>
        <end position="52"/>
    </location>
</feature>
<keyword evidence="1" id="KW-0175">Coiled coil</keyword>
<gene>
    <name evidence="2" type="ORF">QYM36_003879</name>
</gene>
<evidence type="ECO:0000313" key="3">
    <source>
        <dbReference type="Proteomes" id="UP001187531"/>
    </source>
</evidence>
<protein>
    <submittedName>
        <fullName evidence="2">Uncharacterized protein</fullName>
    </submittedName>
</protein>
<name>A0AA88ICK3_ARTSF</name>
<evidence type="ECO:0000256" key="1">
    <source>
        <dbReference type="SAM" id="Coils"/>
    </source>
</evidence>
<reference evidence="2" key="1">
    <citation type="submission" date="2023-07" db="EMBL/GenBank/DDBJ databases">
        <title>Chromosome-level genome assembly of Artemia franciscana.</title>
        <authorList>
            <person name="Jo E."/>
        </authorList>
    </citation>
    <scope>NUCLEOTIDE SEQUENCE</scope>
    <source>
        <tissue evidence="2">Whole body</tissue>
    </source>
</reference>
<dbReference type="Proteomes" id="UP001187531">
    <property type="component" value="Unassembled WGS sequence"/>
</dbReference>
<comment type="caution">
    <text evidence="2">The sequence shown here is derived from an EMBL/GenBank/DDBJ whole genome shotgun (WGS) entry which is preliminary data.</text>
</comment>
<proteinExistence type="predicted"/>
<keyword evidence="3" id="KW-1185">Reference proteome</keyword>